<dbReference type="InterPro" id="IPR026055">
    <property type="entry name" value="FAR"/>
</dbReference>
<dbReference type="SUPFAM" id="SSF51735">
    <property type="entry name" value="NAD(P)-binding Rossmann-fold domains"/>
    <property type="match status" value="1"/>
</dbReference>
<accession>A0A918VGZ3</accession>
<name>A0A918VGZ3_9GAMM</name>
<reference evidence="3" key="1">
    <citation type="journal article" date="2014" name="Int. J. Syst. Evol. Microbiol.">
        <title>Complete genome sequence of Corynebacterium casei LMG S-19264T (=DSM 44701T), isolated from a smear-ripened cheese.</title>
        <authorList>
            <consortium name="US DOE Joint Genome Institute (JGI-PGF)"/>
            <person name="Walter F."/>
            <person name="Albersmeier A."/>
            <person name="Kalinowski J."/>
            <person name="Ruckert C."/>
        </authorList>
    </citation>
    <scope>NUCLEOTIDE SEQUENCE</scope>
    <source>
        <strain evidence="3">KCTC 12711</strain>
    </source>
</reference>
<dbReference type="AlphaFoldDB" id="A0A918VGZ3"/>
<dbReference type="Pfam" id="PF07993">
    <property type="entry name" value="NAD_binding_4"/>
    <property type="match status" value="1"/>
</dbReference>
<evidence type="ECO:0000259" key="1">
    <source>
        <dbReference type="Pfam" id="PF00561"/>
    </source>
</evidence>
<gene>
    <name evidence="3" type="ORF">GCM10008090_00250</name>
</gene>
<dbReference type="GO" id="GO:0080019">
    <property type="term" value="F:alcohol-forming very long-chain fatty acyl-CoA reductase activity"/>
    <property type="evidence" value="ECO:0007669"/>
    <property type="project" value="InterPro"/>
</dbReference>
<evidence type="ECO:0000313" key="3">
    <source>
        <dbReference type="EMBL" id="GGZ96015.1"/>
    </source>
</evidence>
<organism evidence="3 4">
    <name type="scientific">Arenicella chitinivorans</name>
    <dbReference type="NCBI Taxonomy" id="1329800"/>
    <lineage>
        <taxon>Bacteria</taxon>
        <taxon>Pseudomonadati</taxon>
        <taxon>Pseudomonadota</taxon>
        <taxon>Gammaproteobacteria</taxon>
        <taxon>Arenicellales</taxon>
        <taxon>Arenicellaceae</taxon>
        <taxon>Arenicella</taxon>
    </lineage>
</organism>
<dbReference type="Pfam" id="PF00561">
    <property type="entry name" value="Abhydrolase_1"/>
    <property type="match status" value="1"/>
</dbReference>
<evidence type="ECO:0008006" key="5">
    <source>
        <dbReference type="Google" id="ProtNLM"/>
    </source>
</evidence>
<reference evidence="3" key="2">
    <citation type="submission" date="2020-09" db="EMBL/GenBank/DDBJ databases">
        <authorList>
            <person name="Sun Q."/>
            <person name="Kim S."/>
        </authorList>
    </citation>
    <scope>NUCLEOTIDE SEQUENCE</scope>
    <source>
        <strain evidence="3">KCTC 12711</strain>
    </source>
</reference>
<dbReference type="InterPro" id="IPR013120">
    <property type="entry name" value="FAR_NAD-bd"/>
</dbReference>
<feature type="domain" description="Thioester reductase (TE)" evidence="2">
    <location>
        <begin position="24"/>
        <end position="274"/>
    </location>
</feature>
<evidence type="ECO:0000259" key="2">
    <source>
        <dbReference type="Pfam" id="PF07993"/>
    </source>
</evidence>
<dbReference type="InterPro" id="IPR029058">
    <property type="entry name" value="AB_hydrolase_fold"/>
</dbReference>
<dbReference type="SUPFAM" id="SSF53474">
    <property type="entry name" value="alpha/beta-Hydrolases"/>
    <property type="match status" value="1"/>
</dbReference>
<protein>
    <recommendedName>
        <fullName evidence="5">Alpha/beta fold hydrolase</fullName>
    </recommendedName>
</protein>
<dbReference type="Proteomes" id="UP000614811">
    <property type="component" value="Unassembled WGS sequence"/>
</dbReference>
<keyword evidence="4" id="KW-1185">Reference proteome</keyword>
<proteinExistence type="predicted"/>
<dbReference type="PANTHER" id="PTHR11011:SF45">
    <property type="entry name" value="FATTY ACYL-COA REDUCTASE CG8306-RELATED"/>
    <property type="match status" value="1"/>
</dbReference>
<dbReference type="RefSeq" id="WP_189397978.1">
    <property type="nucleotide sequence ID" value="NZ_BMXA01000001.1"/>
</dbReference>
<dbReference type="InterPro" id="IPR000073">
    <property type="entry name" value="AB_hydrolase_1"/>
</dbReference>
<comment type="caution">
    <text evidence="3">The sequence shown here is derived from an EMBL/GenBank/DDBJ whole genome shotgun (WGS) entry which is preliminary data.</text>
</comment>
<feature type="domain" description="AB hydrolase-1" evidence="1">
    <location>
        <begin position="432"/>
        <end position="661"/>
    </location>
</feature>
<dbReference type="Gene3D" id="3.40.50.720">
    <property type="entry name" value="NAD(P)-binding Rossmann-like Domain"/>
    <property type="match status" value="1"/>
</dbReference>
<dbReference type="Gene3D" id="3.40.50.1820">
    <property type="entry name" value="alpha/beta hydrolase"/>
    <property type="match status" value="1"/>
</dbReference>
<sequence length="692" mass="78390">MTYQYPTLYQLVENQTFQPANALITGVTGFLGGHFVFWRLQTPGKLFLLVRAEDKAAGWQRILDSLTLAAESYAMPLPSEDELRDRIVCVLGDMLEPNCGIESADMQALQTAEIDHVWHCAADMGFLPKHRDRLIRTNVQGTEMLMSVAKLVGVQRFVYISTAYTAGDKQYEVAEAVHDGTQNFANCYEESKFLTEKTVERFCEQNQLDWNILRPSIIMGPLESRKSGGTRFGAYSFVEGLFDIREILSKLNQKIRLEIPAHTTFNLIAVDQVVLDMMYLQSINFGNQHVYHLASASTLTSRETMRSFERAIGVESLDLVDKRDSAPTSLELVFDKGTEFHKGYYYSTKIFSRSLPKHETEFDIPLLDECMANFRVELSIEEKLKEQLEFETEEVTSWDGQRLNAYARGDQDLPAVMFINAYGMPLQFTVPISRTISKQYRFLTWDSRWVPDTTQAFEEDKCDSLTHVKDMLAILDQFGIEQCALVGWSSGAQVCLRALREYPERFSCGVLLNSGVSLTGDDIQETDYQQSLRSLFPKMAKTRAAAKLYCDLIYGDTTKVGLKDQGSIGTMLNSLDPELMNMTSAPFKDPESLYRYANMLYRNFEEPQDAYTADINHQVLVYGSEEDEVTHIDVARGLAARLVNAELQIAKNATHFAQYTDQEVGDMVVAFVSKHLPIQSMASEDKVHVGRS</sequence>
<dbReference type="GO" id="GO:0035336">
    <property type="term" value="P:long-chain fatty-acyl-CoA metabolic process"/>
    <property type="evidence" value="ECO:0007669"/>
    <property type="project" value="TreeGrafter"/>
</dbReference>
<evidence type="ECO:0000313" key="4">
    <source>
        <dbReference type="Proteomes" id="UP000614811"/>
    </source>
</evidence>
<dbReference type="EMBL" id="BMXA01000001">
    <property type="protein sequence ID" value="GGZ96015.1"/>
    <property type="molecule type" value="Genomic_DNA"/>
</dbReference>
<dbReference type="PANTHER" id="PTHR11011">
    <property type="entry name" value="MALE STERILITY PROTEIN 2-RELATED"/>
    <property type="match status" value="1"/>
</dbReference>
<dbReference type="InterPro" id="IPR036291">
    <property type="entry name" value="NAD(P)-bd_dom_sf"/>
</dbReference>